<accession>A0A219B7I9</accession>
<sequence length="316" mass="35078">MAQKAAQKGPQIDYLNPKGAPAYNEPDSIQWRIFKNQVAMAIGGVCAVLLEFADPRIRSGVWDHSVYKVDPVGRSERTGIAAMVGIYGPQKAARQVIAGVTRMHAKVSGETPGGRAYQALDPELLDWVSATAGYGFMKAYHRFVQPLSAEEQHRYWNSGEDVARLYGVQKVPHSEAEFMEMMEALAPGFEAHPINEEFLEIVQSKRTGANTPKFLKRALARAAVDLLPPLVREKLELGPEYDLTTLDRFAVKTMGRLAERRFDPDSPPAQASVRLGLPANFLWRKPAEQELLLRQSQSLRDAGQTRAADERQPLAA</sequence>
<comment type="caution">
    <text evidence="3">The sequence shown here is derived from an EMBL/GenBank/DDBJ whole genome shotgun (WGS) entry which is preliminary data.</text>
</comment>
<evidence type="ECO:0000313" key="3">
    <source>
        <dbReference type="EMBL" id="OWV34335.1"/>
    </source>
</evidence>
<dbReference type="Pfam" id="PF09995">
    <property type="entry name" value="MPAB_Lcp_cat"/>
    <property type="match status" value="1"/>
</dbReference>
<organism evidence="3 4">
    <name type="scientific">Pacificimonas flava</name>
    <dbReference type="NCBI Taxonomy" id="1234595"/>
    <lineage>
        <taxon>Bacteria</taxon>
        <taxon>Pseudomonadati</taxon>
        <taxon>Pseudomonadota</taxon>
        <taxon>Alphaproteobacteria</taxon>
        <taxon>Sphingomonadales</taxon>
        <taxon>Sphingosinicellaceae</taxon>
        <taxon>Pacificimonas</taxon>
    </lineage>
</organism>
<dbReference type="AlphaFoldDB" id="A0A219B7I9"/>
<protein>
    <submittedName>
        <fullName evidence="3">Histidine kinase</fullName>
    </submittedName>
</protein>
<keyword evidence="3" id="KW-0808">Transferase</keyword>
<dbReference type="PANTHER" id="PTHR36151">
    <property type="entry name" value="BLR2777 PROTEIN"/>
    <property type="match status" value="1"/>
</dbReference>
<keyword evidence="4" id="KW-1185">Reference proteome</keyword>
<proteinExistence type="predicted"/>
<dbReference type="Proteomes" id="UP000198462">
    <property type="component" value="Unassembled WGS sequence"/>
</dbReference>
<evidence type="ECO:0000256" key="1">
    <source>
        <dbReference type="SAM" id="MobiDB-lite"/>
    </source>
</evidence>
<dbReference type="OrthoDB" id="108890at2"/>
<feature type="compositionally biased region" description="Basic and acidic residues" evidence="1">
    <location>
        <begin position="307"/>
        <end position="316"/>
    </location>
</feature>
<keyword evidence="3" id="KW-0418">Kinase</keyword>
<dbReference type="InterPro" id="IPR018713">
    <property type="entry name" value="MPAB/Lcp_cat_dom"/>
</dbReference>
<dbReference type="PANTHER" id="PTHR36151:SF3">
    <property type="entry name" value="ER-BOUND OXYGENASE MPAB_MPAB'_RUBBER OXYGENASE CATALYTIC DOMAIN-CONTAINING PROTEIN"/>
    <property type="match status" value="1"/>
</dbReference>
<feature type="region of interest" description="Disordered" evidence="1">
    <location>
        <begin position="295"/>
        <end position="316"/>
    </location>
</feature>
<dbReference type="GO" id="GO:0016491">
    <property type="term" value="F:oxidoreductase activity"/>
    <property type="evidence" value="ECO:0007669"/>
    <property type="project" value="InterPro"/>
</dbReference>
<gene>
    <name evidence="3" type="ORF">B5C34_13280</name>
</gene>
<dbReference type="EMBL" id="NFZT01000001">
    <property type="protein sequence ID" value="OWV34335.1"/>
    <property type="molecule type" value="Genomic_DNA"/>
</dbReference>
<evidence type="ECO:0000259" key="2">
    <source>
        <dbReference type="Pfam" id="PF09995"/>
    </source>
</evidence>
<feature type="domain" description="ER-bound oxygenase mpaB/mpaB'/Rubber oxygenase catalytic" evidence="2">
    <location>
        <begin position="31"/>
        <end position="257"/>
    </location>
</feature>
<dbReference type="RefSeq" id="WP_088713034.1">
    <property type="nucleotide sequence ID" value="NZ_NFZT01000001.1"/>
</dbReference>
<evidence type="ECO:0000313" key="4">
    <source>
        <dbReference type="Proteomes" id="UP000198462"/>
    </source>
</evidence>
<reference evidence="4" key="1">
    <citation type="submission" date="2017-05" db="EMBL/GenBank/DDBJ databases">
        <authorList>
            <person name="Lin X."/>
        </authorList>
    </citation>
    <scope>NUCLEOTIDE SEQUENCE [LARGE SCALE GENOMIC DNA]</scope>
    <source>
        <strain evidence="4">JLT2012</strain>
    </source>
</reference>
<dbReference type="GO" id="GO:0016301">
    <property type="term" value="F:kinase activity"/>
    <property type="evidence" value="ECO:0007669"/>
    <property type="project" value="UniProtKB-KW"/>
</dbReference>
<name>A0A219B7I9_9SPHN</name>